<dbReference type="Pfam" id="PF20067">
    <property type="entry name" value="SSL_N"/>
    <property type="match status" value="1"/>
</dbReference>
<dbReference type="InterPro" id="IPR011042">
    <property type="entry name" value="6-blade_b-propeller_TolB-like"/>
</dbReference>
<evidence type="ECO:0000256" key="5">
    <source>
        <dbReference type="SAM" id="SignalP"/>
    </source>
</evidence>
<accession>A0A835QFF8</accession>
<organism evidence="7 8">
    <name type="scientific">Vanilla planifolia</name>
    <name type="common">Vanilla</name>
    <dbReference type="NCBI Taxonomy" id="51239"/>
    <lineage>
        <taxon>Eukaryota</taxon>
        <taxon>Viridiplantae</taxon>
        <taxon>Streptophyta</taxon>
        <taxon>Embryophyta</taxon>
        <taxon>Tracheophyta</taxon>
        <taxon>Spermatophyta</taxon>
        <taxon>Magnoliopsida</taxon>
        <taxon>Liliopsida</taxon>
        <taxon>Asparagales</taxon>
        <taxon>Orchidaceae</taxon>
        <taxon>Vanilloideae</taxon>
        <taxon>Vanilleae</taxon>
        <taxon>Vanilla</taxon>
    </lineage>
</organism>
<protein>
    <recommendedName>
        <fullName evidence="6">Strictosidine synthase conserved region domain-containing protein</fullName>
    </recommendedName>
</protein>
<keyword evidence="5" id="KW-0732">Signal</keyword>
<dbReference type="AlphaFoldDB" id="A0A835QFF8"/>
<comment type="similarity">
    <text evidence="2">Belongs to the strictosidine synthase family.</text>
</comment>
<evidence type="ECO:0000259" key="6">
    <source>
        <dbReference type="Pfam" id="PF03088"/>
    </source>
</evidence>
<evidence type="ECO:0000313" key="8">
    <source>
        <dbReference type="Proteomes" id="UP000639772"/>
    </source>
</evidence>
<dbReference type="PANTHER" id="PTHR10426">
    <property type="entry name" value="STRICTOSIDINE SYNTHASE-RELATED"/>
    <property type="match status" value="1"/>
</dbReference>
<evidence type="ECO:0000256" key="1">
    <source>
        <dbReference type="ARBA" id="ARBA00004116"/>
    </source>
</evidence>
<dbReference type="SUPFAM" id="SSF63829">
    <property type="entry name" value="Calcium-dependent phosphotriesterase"/>
    <property type="match status" value="1"/>
</dbReference>
<dbReference type="FunFam" id="2.120.10.30:FF:000048">
    <property type="entry name" value="Protein strictosidine synthase-like 10"/>
    <property type="match status" value="1"/>
</dbReference>
<keyword evidence="4" id="KW-0325">Glycoprotein</keyword>
<dbReference type="Pfam" id="PF03088">
    <property type="entry name" value="Str_synth"/>
    <property type="match status" value="1"/>
</dbReference>
<dbReference type="GO" id="GO:0016787">
    <property type="term" value="F:hydrolase activity"/>
    <property type="evidence" value="ECO:0007669"/>
    <property type="project" value="TreeGrafter"/>
</dbReference>
<evidence type="ECO:0000256" key="4">
    <source>
        <dbReference type="ARBA" id="ARBA00023180"/>
    </source>
</evidence>
<sequence length="336" mass="37028">MAIPSPLAHLPLLLLAVLLLSPSPAASSQEHAHLQKLMLTSTFGPESIAFDRHGKGPYTGVSDGRILKWHPHGDGGQWKTFAYPVQWSDACVGSQIRMESICGRPLGLQFNHVTGDLYIADAYFGLLVVGPRGGRTRPLATQADGVPFKFTNGVDVDQKTGVVYFTDSSTNFQRWEYELVVATKDATGRFMKYDPTENKLTLLASGLVFPNGVAISDDRSFVVIAGTTECRVYRYWLQGPREGELEMLAELSGYPDNIKRNTMGEFWVAMNREKIQLATTPTSMSAGVAAVKLSREGRVVEKLDARVMHPLSEVEERNGTLWLGSVDLPYMGVYVN</sequence>
<name>A0A835QFF8_VANPL</name>
<dbReference type="PANTHER" id="PTHR10426:SF139">
    <property type="entry name" value="OS09G0374900 PROTEIN"/>
    <property type="match status" value="1"/>
</dbReference>
<dbReference type="GO" id="GO:0012505">
    <property type="term" value="C:endomembrane system"/>
    <property type="evidence" value="ECO:0007669"/>
    <property type="project" value="TreeGrafter"/>
</dbReference>
<dbReference type="OrthoDB" id="1908448at2759"/>
<comment type="subcellular location">
    <subcellularLocation>
        <location evidence="1">Vacuole</location>
    </subcellularLocation>
</comment>
<dbReference type="Gene3D" id="2.120.10.30">
    <property type="entry name" value="TolB, C-terminal domain"/>
    <property type="match status" value="1"/>
</dbReference>
<feature type="signal peptide" evidence="5">
    <location>
        <begin position="1"/>
        <end position="27"/>
    </location>
</feature>
<evidence type="ECO:0000313" key="7">
    <source>
        <dbReference type="EMBL" id="KAG0468122.1"/>
    </source>
</evidence>
<comment type="caution">
    <text evidence="7">The sequence shown here is derived from an EMBL/GenBank/DDBJ whole genome shotgun (WGS) entry which is preliminary data.</text>
</comment>
<feature type="chain" id="PRO_5032471118" description="Strictosidine synthase conserved region domain-containing protein" evidence="5">
    <location>
        <begin position="28"/>
        <end position="336"/>
    </location>
</feature>
<gene>
    <name evidence="7" type="ORF">HPP92_017450</name>
</gene>
<dbReference type="EMBL" id="JADCNM010000009">
    <property type="protein sequence ID" value="KAG0468122.1"/>
    <property type="molecule type" value="Genomic_DNA"/>
</dbReference>
<dbReference type="InterPro" id="IPR018119">
    <property type="entry name" value="Strictosidine_synth_cons-reg"/>
</dbReference>
<dbReference type="GO" id="GO:0005773">
    <property type="term" value="C:vacuole"/>
    <property type="evidence" value="ECO:0007669"/>
    <property type="project" value="UniProtKB-SubCell"/>
</dbReference>
<reference evidence="7 8" key="1">
    <citation type="journal article" date="2020" name="Nat. Food">
        <title>A phased Vanilla planifolia genome enables genetic improvement of flavour and production.</title>
        <authorList>
            <person name="Hasing T."/>
            <person name="Tang H."/>
            <person name="Brym M."/>
            <person name="Khazi F."/>
            <person name="Huang T."/>
            <person name="Chambers A.H."/>
        </authorList>
    </citation>
    <scope>NUCLEOTIDE SEQUENCE [LARGE SCALE GENOMIC DNA]</scope>
    <source>
        <tissue evidence="7">Leaf</tissue>
    </source>
</reference>
<dbReference type="Proteomes" id="UP000639772">
    <property type="component" value="Chromosome 9"/>
</dbReference>
<evidence type="ECO:0000256" key="2">
    <source>
        <dbReference type="ARBA" id="ARBA00009191"/>
    </source>
</evidence>
<keyword evidence="3" id="KW-0926">Vacuole</keyword>
<evidence type="ECO:0000256" key="3">
    <source>
        <dbReference type="ARBA" id="ARBA00022554"/>
    </source>
</evidence>
<feature type="domain" description="Strictosidine synthase conserved region" evidence="6">
    <location>
        <begin position="152"/>
        <end position="239"/>
    </location>
</feature>
<proteinExistence type="inferred from homology"/>